<dbReference type="KEGG" id="chk:D4L85_25075"/>
<protein>
    <recommendedName>
        <fullName evidence="2">PH domain-containing protein</fullName>
    </recommendedName>
</protein>
<dbReference type="Pfam" id="PF26566">
    <property type="entry name" value="PH_40"/>
    <property type="match status" value="1"/>
</dbReference>
<organism evidence="3 4">
    <name type="scientific">Chryseolinea soli</name>
    <dbReference type="NCBI Taxonomy" id="2321403"/>
    <lineage>
        <taxon>Bacteria</taxon>
        <taxon>Pseudomonadati</taxon>
        <taxon>Bacteroidota</taxon>
        <taxon>Cytophagia</taxon>
        <taxon>Cytophagales</taxon>
        <taxon>Fulvivirgaceae</taxon>
        <taxon>Chryseolinea</taxon>
    </lineage>
</organism>
<feature type="transmembrane region" description="Helical" evidence="1">
    <location>
        <begin position="44"/>
        <end position="69"/>
    </location>
</feature>
<proteinExistence type="predicted"/>
<feature type="domain" description="PH" evidence="2">
    <location>
        <begin position="4"/>
        <end position="157"/>
    </location>
</feature>
<keyword evidence="1" id="KW-1133">Transmembrane helix</keyword>
<dbReference type="EMBL" id="CP032382">
    <property type="protein sequence ID" value="AYB33652.1"/>
    <property type="molecule type" value="Genomic_DNA"/>
</dbReference>
<accession>A0A385SRZ1</accession>
<dbReference type="Proteomes" id="UP000266183">
    <property type="component" value="Chromosome"/>
</dbReference>
<feature type="transmembrane region" description="Helical" evidence="1">
    <location>
        <begin position="20"/>
        <end position="38"/>
    </location>
</feature>
<dbReference type="InterPro" id="IPR058916">
    <property type="entry name" value="PH_40"/>
</dbReference>
<evidence type="ECO:0000313" key="4">
    <source>
        <dbReference type="Proteomes" id="UP000266183"/>
    </source>
</evidence>
<dbReference type="AlphaFoldDB" id="A0A385SRZ1"/>
<keyword evidence="1" id="KW-0472">Membrane</keyword>
<evidence type="ECO:0000313" key="3">
    <source>
        <dbReference type="EMBL" id="AYB33652.1"/>
    </source>
</evidence>
<evidence type="ECO:0000256" key="1">
    <source>
        <dbReference type="SAM" id="Phobius"/>
    </source>
</evidence>
<name>A0A385SRZ1_9BACT</name>
<keyword evidence="1" id="KW-0812">Transmembrane</keyword>
<reference evidence="4" key="1">
    <citation type="submission" date="2018-09" db="EMBL/GenBank/DDBJ databases">
        <title>Chryseolinea sp. KIS68-18 isolated from soil.</title>
        <authorList>
            <person name="Weon H.-Y."/>
            <person name="Kwon S.-W."/>
            <person name="Lee S.A."/>
        </authorList>
    </citation>
    <scope>NUCLEOTIDE SEQUENCE [LARGE SCALE GENOMIC DNA]</scope>
    <source>
        <strain evidence="4">KIS68-18</strain>
    </source>
</reference>
<gene>
    <name evidence="3" type="ORF">D4L85_25075</name>
</gene>
<evidence type="ECO:0000259" key="2">
    <source>
        <dbReference type="Pfam" id="PF26566"/>
    </source>
</evidence>
<sequence>MILEYRLSNRQRWKYIFLPLMKLLAVMVMITIVGALWFDVRTDHLLFVAGFTWLWAFVMHFLPLLIMAVRHSRRSAGSSFAIDTVNNTYHYEEKDRSLSFRSDEIDKVIVVVSPPKYDQRMDISGFGYFFYWKIKLANDRTLSISCMLFDVDSFTGKELTREKQLFPIPPSNQGLWLPRDGKKG</sequence>
<keyword evidence="4" id="KW-1185">Reference proteome</keyword>